<dbReference type="PANTHER" id="PTHR43333">
    <property type="entry name" value="2-HACID_DH_C DOMAIN-CONTAINING PROTEIN"/>
    <property type="match status" value="1"/>
</dbReference>
<dbReference type="CDD" id="cd12164">
    <property type="entry name" value="GDH_like_2"/>
    <property type="match status" value="1"/>
</dbReference>
<gene>
    <name evidence="4" type="ORF">SAMN05421848_2159</name>
</gene>
<proteinExistence type="predicted"/>
<dbReference type="InterPro" id="IPR006140">
    <property type="entry name" value="D-isomer_DH_NAD-bd"/>
</dbReference>
<feature type="domain" description="D-isomer specific 2-hydroxyacid dehydrogenase NAD-binding" evidence="3">
    <location>
        <begin position="105"/>
        <end position="275"/>
    </location>
</feature>
<sequence length="309" mass="33624">MRILIHAPEATRWQEVLTRELQPVLPGVEIVTTEEAGEGPADILVVWKPPASLLACQDMSLRAIFNAGAGVDALLSLPDLPDVPIVRLRDAGMGALMADYALYGILHFHRDMDRYRRQQEKAHWQAQPLADRSDWRVGIIGLGTLGQSCAHRIRAQGFEVQGWSRSPKHCEGIDTHHGEAGLTGLLNTSRVIVSLLPDTPETRGLLNEQRLACLPEGAVVINAGRGTTLDPDALLTLIGRGHLRGALLDVFPDEPLPAHHPLWHDPRVIVTPHVAAPTDVSEGARQFAADILALTRGEPLDTVDPAIGY</sequence>
<dbReference type="Gene3D" id="3.40.50.720">
    <property type="entry name" value="NAD(P)-binding Rossmann-like Domain"/>
    <property type="match status" value="2"/>
</dbReference>
<name>A0A1I1KSB4_9GAMM</name>
<evidence type="ECO:0000313" key="5">
    <source>
        <dbReference type="Proteomes" id="UP000199046"/>
    </source>
</evidence>
<dbReference type="STRING" id="402385.SAMN05421848_2159"/>
<keyword evidence="4" id="KW-0670">Pyruvate</keyword>
<evidence type="ECO:0000259" key="3">
    <source>
        <dbReference type="Pfam" id="PF02826"/>
    </source>
</evidence>
<dbReference type="OrthoDB" id="9787219at2"/>
<evidence type="ECO:0000256" key="1">
    <source>
        <dbReference type="ARBA" id="ARBA00023002"/>
    </source>
</evidence>
<organism evidence="4 5">
    <name type="scientific">Kushneria avicenniae</name>
    <dbReference type="NCBI Taxonomy" id="402385"/>
    <lineage>
        <taxon>Bacteria</taxon>
        <taxon>Pseudomonadati</taxon>
        <taxon>Pseudomonadota</taxon>
        <taxon>Gammaproteobacteria</taxon>
        <taxon>Oceanospirillales</taxon>
        <taxon>Halomonadaceae</taxon>
        <taxon>Kushneria</taxon>
    </lineage>
</organism>
<protein>
    <submittedName>
        <fullName evidence="4">Glyoxylate/hydroxypyruvate reductase A</fullName>
    </submittedName>
</protein>
<keyword evidence="5" id="KW-1185">Reference proteome</keyword>
<keyword evidence="1" id="KW-0560">Oxidoreductase</keyword>
<dbReference type="EMBL" id="FOLY01000004">
    <property type="protein sequence ID" value="SFC63699.1"/>
    <property type="molecule type" value="Genomic_DNA"/>
</dbReference>
<evidence type="ECO:0000256" key="2">
    <source>
        <dbReference type="ARBA" id="ARBA00023027"/>
    </source>
</evidence>
<dbReference type="InterPro" id="IPR036291">
    <property type="entry name" value="NAD(P)-bd_dom_sf"/>
</dbReference>
<evidence type="ECO:0000313" key="4">
    <source>
        <dbReference type="EMBL" id="SFC63699.1"/>
    </source>
</evidence>
<accession>A0A1I1KSB4</accession>
<dbReference type="PANTHER" id="PTHR43333:SF1">
    <property type="entry name" value="D-ISOMER SPECIFIC 2-HYDROXYACID DEHYDROGENASE NAD-BINDING DOMAIN-CONTAINING PROTEIN"/>
    <property type="match status" value="1"/>
</dbReference>
<dbReference type="RefSeq" id="WP_090133802.1">
    <property type="nucleotide sequence ID" value="NZ_FOLY01000004.1"/>
</dbReference>
<dbReference type="Proteomes" id="UP000199046">
    <property type="component" value="Unassembled WGS sequence"/>
</dbReference>
<keyword evidence="2" id="KW-0520">NAD</keyword>
<dbReference type="GO" id="GO:0051287">
    <property type="term" value="F:NAD binding"/>
    <property type="evidence" value="ECO:0007669"/>
    <property type="project" value="InterPro"/>
</dbReference>
<reference evidence="5" key="1">
    <citation type="submission" date="2016-10" db="EMBL/GenBank/DDBJ databases">
        <authorList>
            <person name="Varghese N."/>
            <person name="Submissions S."/>
        </authorList>
    </citation>
    <scope>NUCLEOTIDE SEQUENCE [LARGE SCALE GENOMIC DNA]</scope>
    <source>
        <strain evidence="5">DSM 23439</strain>
    </source>
</reference>
<dbReference type="AlphaFoldDB" id="A0A1I1KSB4"/>
<dbReference type="Pfam" id="PF02826">
    <property type="entry name" value="2-Hacid_dh_C"/>
    <property type="match status" value="1"/>
</dbReference>
<dbReference type="SUPFAM" id="SSF51735">
    <property type="entry name" value="NAD(P)-binding Rossmann-fold domains"/>
    <property type="match status" value="1"/>
</dbReference>
<dbReference type="GO" id="GO:0016491">
    <property type="term" value="F:oxidoreductase activity"/>
    <property type="evidence" value="ECO:0007669"/>
    <property type="project" value="UniProtKB-KW"/>
</dbReference>